<evidence type="ECO:0000256" key="1">
    <source>
        <dbReference type="ARBA" id="ARBA00023157"/>
    </source>
</evidence>
<keyword evidence="3" id="KW-0732">Signal</keyword>
<feature type="transmembrane region" description="Helical" evidence="2">
    <location>
        <begin position="157"/>
        <end position="181"/>
    </location>
</feature>
<proteinExistence type="predicted"/>
<dbReference type="Proteomes" id="UP001187415">
    <property type="component" value="Unassembled WGS sequence"/>
</dbReference>
<feature type="domain" description="C-type lectin" evidence="4">
    <location>
        <begin position="211"/>
        <end position="330"/>
    </location>
</feature>
<name>A0AA88NTI0_CHASR</name>
<keyword evidence="2" id="KW-0472">Membrane</keyword>
<dbReference type="AlphaFoldDB" id="A0AA88NTI0"/>
<evidence type="ECO:0000313" key="5">
    <source>
        <dbReference type="EMBL" id="KAK2863321.1"/>
    </source>
</evidence>
<accession>A0AA88NTI0</accession>
<dbReference type="PROSITE" id="PS50041">
    <property type="entry name" value="C_TYPE_LECTIN_2"/>
    <property type="match status" value="2"/>
</dbReference>
<keyword evidence="2" id="KW-0812">Transmembrane</keyword>
<dbReference type="CDD" id="cd00037">
    <property type="entry name" value="CLECT"/>
    <property type="match status" value="2"/>
</dbReference>
<dbReference type="EMBL" id="JAUPFM010000001">
    <property type="protein sequence ID" value="KAK2863321.1"/>
    <property type="molecule type" value="Genomic_DNA"/>
</dbReference>
<dbReference type="Pfam" id="PF00059">
    <property type="entry name" value="Lectin_C"/>
    <property type="match status" value="2"/>
</dbReference>
<dbReference type="InterPro" id="IPR001304">
    <property type="entry name" value="C-type_lectin-like"/>
</dbReference>
<dbReference type="SMART" id="SM00034">
    <property type="entry name" value="CLECT"/>
    <property type="match status" value="2"/>
</dbReference>
<protein>
    <recommendedName>
        <fullName evidence="4">C-type lectin domain-containing protein</fullName>
    </recommendedName>
</protein>
<evidence type="ECO:0000256" key="2">
    <source>
        <dbReference type="SAM" id="Phobius"/>
    </source>
</evidence>
<keyword evidence="6" id="KW-1185">Reference proteome</keyword>
<dbReference type="InterPro" id="IPR018378">
    <property type="entry name" value="C-type_lectin_CS"/>
</dbReference>
<dbReference type="SUPFAM" id="SSF56436">
    <property type="entry name" value="C-type lectin-like"/>
    <property type="match status" value="2"/>
</dbReference>
<gene>
    <name evidence="5" type="ORF">Q5P01_002854</name>
</gene>
<feature type="signal peptide" evidence="3">
    <location>
        <begin position="1"/>
        <end position="21"/>
    </location>
</feature>
<reference evidence="5" key="1">
    <citation type="submission" date="2023-07" db="EMBL/GenBank/DDBJ databases">
        <title>Chromosome-level Genome Assembly of Striped Snakehead (Channa striata).</title>
        <authorList>
            <person name="Liu H."/>
        </authorList>
    </citation>
    <scope>NUCLEOTIDE SEQUENCE</scope>
    <source>
        <strain evidence="5">Gz</strain>
        <tissue evidence="5">Muscle</tissue>
    </source>
</reference>
<dbReference type="InterPro" id="IPR050111">
    <property type="entry name" value="C-type_lectin/snaclec_domain"/>
</dbReference>
<dbReference type="Gene3D" id="3.10.100.10">
    <property type="entry name" value="Mannose-Binding Protein A, subunit A"/>
    <property type="match status" value="2"/>
</dbReference>
<comment type="caution">
    <text evidence="5">The sequence shown here is derived from an EMBL/GenBank/DDBJ whole genome shotgun (WGS) entry which is preliminary data.</text>
</comment>
<keyword evidence="1" id="KW-1015">Disulfide bond</keyword>
<evidence type="ECO:0000256" key="3">
    <source>
        <dbReference type="SAM" id="SignalP"/>
    </source>
</evidence>
<keyword evidence="2" id="KW-1133">Transmembrane helix</keyword>
<dbReference type="InterPro" id="IPR016186">
    <property type="entry name" value="C-type_lectin-like/link_sf"/>
</dbReference>
<dbReference type="PROSITE" id="PS00615">
    <property type="entry name" value="C_TYPE_LECTIN_1"/>
    <property type="match status" value="1"/>
</dbReference>
<feature type="chain" id="PRO_5041634117" description="C-type lectin domain-containing protein" evidence="3">
    <location>
        <begin position="22"/>
        <end position="334"/>
    </location>
</feature>
<evidence type="ECO:0000259" key="4">
    <source>
        <dbReference type="PROSITE" id="PS50041"/>
    </source>
</evidence>
<organism evidence="5 6">
    <name type="scientific">Channa striata</name>
    <name type="common">Snakehead murrel</name>
    <name type="synonym">Ophicephalus striatus</name>
    <dbReference type="NCBI Taxonomy" id="64152"/>
    <lineage>
        <taxon>Eukaryota</taxon>
        <taxon>Metazoa</taxon>
        <taxon>Chordata</taxon>
        <taxon>Craniata</taxon>
        <taxon>Vertebrata</taxon>
        <taxon>Euteleostomi</taxon>
        <taxon>Actinopterygii</taxon>
        <taxon>Neopterygii</taxon>
        <taxon>Teleostei</taxon>
        <taxon>Neoteleostei</taxon>
        <taxon>Acanthomorphata</taxon>
        <taxon>Anabantaria</taxon>
        <taxon>Anabantiformes</taxon>
        <taxon>Channoidei</taxon>
        <taxon>Channidae</taxon>
        <taxon>Channa</taxon>
    </lineage>
</organism>
<dbReference type="PANTHER" id="PTHR22803">
    <property type="entry name" value="MANNOSE, PHOSPHOLIPASE, LECTIN RECEPTOR RELATED"/>
    <property type="match status" value="1"/>
</dbReference>
<feature type="domain" description="C-type lectin" evidence="4">
    <location>
        <begin position="51"/>
        <end position="150"/>
    </location>
</feature>
<dbReference type="InterPro" id="IPR016187">
    <property type="entry name" value="CTDL_fold"/>
</dbReference>
<sequence>MKILLVCVLGCAVMLLVGAAADEEENVQNDQTERSNLVKRYTLNHRGWSLINGRYFYFVKSYMTWAQAERYCESIGATLASIHNANEHQWLQKLIFVITHYHTQVWIGGSDAEQKGTWLWSDGSRFSYAYWCKGDPTSSVTRRCLEMNQGATNLHRLISVMKILLVCVLGCAVMLLVGAAADEEETVQNDQTERSNLVKRYTLSHRSWSRINGRDFYYVNSPMTWAQAERYCQSIGANLASVHNLHEYQWLQKLIFVATHYYKQAWIGGSDAQQKGTWLWSDGSRFTYSYWCRGEPSNFRGQQHCLQINYGGFKCWDDVECYSRLSSICVKKRC</sequence>
<evidence type="ECO:0000313" key="6">
    <source>
        <dbReference type="Proteomes" id="UP001187415"/>
    </source>
</evidence>